<organism evidence="1">
    <name type="scientific">marine sediment metagenome</name>
    <dbReference type="NCBI Taxonomy" id="412755"/>
    <lineage>
        <taxon>unclassified sequences</taxon>
        <taxon>metagenomes</taxon>
        <taxon>ecological metagenomes</taxon>
    </lineage>
</organism>
<comment type="caution">
    <text evidence="1">The sequence shown here is derived from an EMBL/GenBank/DDBJ whole genome shotgun (WGS) entry which is preliminary data.</text>
</comment>
<accession>A0A0F9UZ85</accession>
<protein>
    <submittedName>
        <fullName evidence="1">Uncharacterized protein</fullName>
    </submittedName>
</protein>
<reference evidence="1" key="1">
    <citation type="journal article" date="2015" name="Nature">
        <title>Complex archaea that bridge the gap between prokaryotes and eukaryotes.</title>
        <authorList>
            <person name="Spang A."/>
            <person name="Saw J.H."/>
            <person name="Jorgensen S.L."/>
            <person name="Zaremba-Niedzwiedzka K."/>
            <person name="Martijn J."/>
            <person name="Lind A.E."/>
            <person name="van Eijk R."/>
            <person name="Schleper C."/>
            <person name="Guy L."/>
            <person name="Ettema T.J."/>
        </authorList>
    </citation>
    <scope>NUCLEOTIDE SEQUENCE</scope>
</reference>
<dbReference type="AlphaFoldDB" id="A0A0F9UZ85"/>
<dbReference type="EMBL" id="LAZR01000745">
    <property type="protein sequence ID" value="KKN58913.1"/>
    <property type="molecule type" value="Genomic_DNA"/>
</dbReference>
<evidence type="ECO:0000313" key="1">
    <source>
        <dbReference type="EMBL" id="KKN58913.1"/>
    </source>
</evidence>
<name>A0A0F9UZ85_9ZZZZ</name>
<gene>
    <name evidence="1" type="ORF">LCGC14_0547150</name>
</gene>
<sequence>MNNNDLESWSHKNEPINVEYLQDIGDALIDPMAASVGHKNTLRVCRDLYDEVRRLQEQSLTSGELKKAIDHPHDDNRQEYSMVRHVVAKGPNGWRRFDCADNDAAEIEIANELQCGVQRFQVSPKSQADLLVVLLSRGSSKFVEAERKYIEGSRS</sequence>
<proteinExistence type="predicted"/>